<dbReference type="SUPFAM" id="SSF160387">
    <property type="entry name" value="NosL/MerB-like"/>
    <property type="match status" value="1"/>
</dbReference>
<organism evidence="1 2">
    <name type="scientific">Christiangramia gaetbulicola</name>
    <dbReference type="NCBI Taxonomy" id="703340"/>
    <lineage>
        <taxon>Bacteria</taxon>
        <taxon>Pseudomonadati</taxon>
        <taxon>Bacteroidota</taxon>
        <taxon>Flavobacteriia</taxon>
        <taxon>Flavobacteriales</taxon>
        <taxon>Flavobacteriaceae</taxon>
        <taxon>Christiangramia</taxon>
    </lineage>
</organism>
<evidence type="ECO:0000313" key="1">
    <source>
        <dbReference type="EMBL" id="PTX43601.1"/>
    </source>
</evidence>
<dbReference type="PROSITE" id="PS51257">
    <property type="entry name" value="PROKAR_LIPOPROTEIN"/>
    <property type="match status" value="1"/>
</dbReference>
<proteinExistence type="predicted"/>
<protein>
    <submittedName>
        <fullName evidence="1">Copper chaperone NosL</fullName>
    </submittedName>
</protein>
<dbReference type="Proteomes" id="UP000244174">
    <property type="component" value="Unassembled WGS sequence"/>
</dbReference>
<name>A0A2T6AII1_9FLAO</name>
<keyword evidence="2" id="KW-1185">Reference proteome</keyword>
<dbReference type="Pfam" id="PF05573">
    <property type="entry name" value="NosL"/>
    <property type="match status" value="1"/>
</dbReference>
<dbReference type="InterPro" id="IPR008719">
    <property type="entry name" value="N2O_reductase_NosL"/>
</dbReference>
<dbReference type="RefSeq" id="WP_108172013.1">
    <property type="nucleotide sequence ID" value="NZ_QBKQ01000002.1"/>
</dbReference>
<accession>A0A2T6AII1</accession>
<gene>
    <name evidence="1" type="ORF">C8P64_2130</name>
</gene>
<dbReference type="PANTHER" id="PTHR41247">
    <property type="entry name" value="HTH-TYPE TRANSCRIPTIONAL REPRESSOR YCNK"/>
    <property type="match status" value="1"/>
</dbReference>
<dbReference type="EMBL" id="QBKQ01000002">
    <property type="protein sequence ID" value="PTX43601.1"/>
    <property type="molecule type" value="Genomic_DNA"/>
</dbReference>
<dbReference type="AlphaFoldDB" id="A0A2T6AII1"/>
<sequence>MKSSIYILILALSLISCEIGPEPIHYGEDGCEYCKMTIVDRQHAAELVTSKGKVYKFDAIECMVNFRKDHKDIQYALYLVTDFSNPGELVDATISTFLISENISSPMGANLSAFYDESAAREIQSTHGGEIYDWHEIQPFIGKN</sequence>
<dbReference type="PANTHER" id="PTHR41247:SF1">
    <property type="entry name" value="HTH-TYPE TRANSCRIPTIONAL REPRESSOR YCNK"/>
    <property type="match status" value="1"/>
</dbReference>
<dbReference type="OrthoDB" id="9792749at2"/>
<reference evidence="1 2" key="1">
    <citation type="submission" date="2018-04" db="EMBL/GenBank/DDBJ databases">
        <title>Genomic Encyclopedia of Archaeal and Bacterial Type Strains, Phase II (KMG-II): from individual species to whole genera.</title>
        <authorList>
            <person name="Goeker M."/>
        </authorList>
    </citation>
    <scope>NUCLEOTIDE SEQUENCE [LARGE SCALE GENOMIC DNA]</scope>
    <source>
        <strain evidence="1 2">DSM 23082</strain>
    </source>
</reference>
<evidence type="ECO:0000313" key="2">
    <source>
        <dbReference type="Proteomes" id="UP000244174"/>
    </source>
</evidence>
<comment type="caution">
    <text evidence="1">The sequence shown here is derived from an EMBL/GenBank/DDBJ whole genome shotgun (WGS) entry which is preliminary data.</text>
</comment>
<dbReference type="Gene3D" id="3.30.70.2050">
    <property type="match status" value="1"/>
</dbReference>